<dbReference type="KEGG" id="mprn:Q3V37_14110"/>
<protein>
    <submittedName>
        <fullName evidence="2">Carboxymuconolactone decarboxylase family protein</fullName>
    </submittedName>
</protein>
<accession>A0AAJ6I0S9</accession>
<dbReference type="AlphaFoldDB" id="A0AAJ6I0S9"/>
<organism evidence="2 3">
    <name type="scientific">Micromonospora profundi</name>
    <dbReference type="NCBI Taxonomy" id="1420889"/>
    <lineage>
        <taxon>Bacteria</taxon>
        <taxon>Bacillati</taxon>
        <taxon>Actinomycetota</taxon>
        <taxon>Actinomycetes</taxon>
        <taxon>Micromonosporales</taxon>
        <taxon>Micromonosporaceae</taxon>
        <taxon>Micromonospora</taxon>
    </lineage>
</organism>
<dbReference type="EMBL" id="CP130472">
    <property type="protein sequence ID" value="WLS48259.1"/>
    <property type="molecule type" value="Genomic_DNA"/>
</dbReference>
<dbReference type="InterPro" id="IPR003779">
    <property type="entry name" value="CMD-like"/>
</dbReference>
<evidence type="ECO:0000313" key="3">
    <source>
        <dbReference type="Proteomes" id="UP001235874"/>
    </source>
</evidence>
<dbReference type="RefSeq" id="WP_306273673.1">
    <property type="nucleotide sequence ID" value="NZ_CP130472.1"/>
</dbReference>
<dbReference type="GO" id="GO:0051920">
    <property type="term" value="F:peroxiredoxin activity"/>
    <property type="evidence" value="ECO:0007669"/>
    <property type="project" value="InterPro"/>
</dbReference>
<dbReference type="PANTHER" id="PTHR34846:SF11">
    <property type="entry name" value="4-CARBOXYMUCONOLACTONE DECARBOXYLASE FAMILY PROTEIN (AFU_ORTHOLOGUE AFUA_6G11590)"/>
    <property type="match status" value="1"/>
</dbReference>
<dbReference type="PANTHER" id="PTHR34846">
    <property type="entry name" value="4-CARBOXYMUCONOLACTONE DECARBOXYLASE FAMILY PROTEIN (AFU_ORTHOLOGUE AFUA_6G11590)"/>
    <property type="match status" value="1"/>
</dbReference>
<gene>
    <name evidence="2" type="ORF">Q3V37_14110</name>
</gene>
<proteinExistence type="predicted"/>
<feature type="domain" description="Carboxymuconolactone decarboxylase-like" evidence="1">
    <location>
        <begin position="39"/>
        <end position="104"/>
    </location>
</feature>
<sequence length="179" mass="18921">MPTAVLTPEQQEAVAAISAGPRGALFGPFVPLLRSPGAMVRLQEVGAYLRFGSGLPKAVLELAILQVARARNQAFEWGYHCPLALDAGVPREVVADVAAGREPRSMQEPLATGYAIVAHVLADDAIPDELYDRAIDLLGEEGLIDLVVCAGYYTTLAMVMNTTGTDADALDPPVEMSTS</sequence>
<dbReference type="InterPro" id="IPR029032">
    <property type="entry name" value="AhpD-like"/>
</dbReference>
<keyword evidence="3" id="KW-1185">Reference proteome</keyword>
<name>A0AAJ6I0S9_9ACTN</name>
<dbReference type="Proteomes" id="UP001235874">
    <property type="component" value="Chromosome"/>
</dbReference>
<evidence type="ECO:0000313" key="2">
    <source>
        <dbReference type="EMBL" id="WLS48259.1"/>
    </source>
</evidence>
<dbReference type="Gene3D" id="1.20.1290.10">
    <property type="entry name" value="AhpD-like"/>
    <property type="match status" value="1"/>
</dbReference>
<reference evidence="2 3" key="1">
    <citation type="submission" date="2023-07" db="EMBL/GenBank/DDBJ databases">
        <title>Micromonospora profundi TRM 95458 converts glycerol to a new osmotic compound.</title>
        <authorList>
            <person name="Lu D."/>
        </authorList>
    </citation>
    <scope>NUCLEOTIDE SEQUENCE [LARGE SCALE GENOMIC DNA]</scope>
    <source>
        <strain evidence="2 3">TRM95458</strain>
    </source>
</reference>
<dbReference type="Pfam" id="PF02627">
    <property type="entry name" value="CMD"/>
    <property type="match status" value="1"/>
</dbReference>
<dbReference type="SUPFAM" id="SSF69118">
    <property type="entry name" value="AhpD-like"/>
    <property type="match status" value="1"/>
</dbReference>
<evidence type="ECO:0000259" key="1">
    <source>
        <dbReference type="Pfam" id="PF02627"/>
    </source>
</evidence>